<organism evidence="2 3">
    <name type="scientific">Characodon lateralis</name>
    <dbReference type="NCBI Taxonomy" id="208331"/>
    <lineage>
        <taxon>Eukaryota</taxon>
        <taxon>Metazoa</taxon>
        <taxon>Chordata</taxon>
        <taxon>Craniata</taxon>
        <taxon>Vertebrata</taxon>
        <taxon>Euteleostomi</taxon>
        <taxon>Actinopterygii</taxon>
        <taxon>Neopterygii</taxon>
        <taxon>Teleostei</taxon>
        <taxon>Neoteleostei</taxon>
        <taxon>Acanthomorphata</taxon>
        <taxon>Ovalentaria</taxon>
        <taxon>Atherinomorphae</taxon>
        <taxon>Cyprinodontiformes</taxon>
        <taxon>Goodeidae</taxon>
        <taxon>Characodon</taxon>
    </lineage>
</organism>
<gene>
    <name evidence="2" type="ORF">CHARACLAT_024223</name>
</gene>
<comment type="caution">
    <text evidence="2">The sequence shown here is derived from an EMBL/GenBank/DDBJ whole genome shotgun (WGS) entry which is preliminary data.</text>
</comment>
<reference evidence="2 3" key="1">
    <citation type="submission" date="2021-06" db="EMBL/GenBank/DDBJ databases">
        <authorList>
            <person name="Palmer J.M."/>
        </authorList>
    </citation>
    <scope>NUCLEOTIDE SEQUENCE [LARGE SCALE GENOMIC DNA]</scope>
    <source>
        <strain evidence="2 3">CL_MEX2019</strain>
        <tissue evidence="2">Muscle</tissue>
    </source>
</reference>
<accession>A0ABU7E329</accession>
<evidence type="ECO:0000313" key="3">
    <source>
        <dbReference type="Proteomes" id="UP001352852"/>
    </source>
</evidence>
<feature type="compositionally biased region" description="Basic and acidic residues" evidence="1">
    <location>
        <begin position="86"/>
        <end position="96"/>
    </location>
</feature>
<protein>
    <recommendedName>
        <fullName evidence="4">Secreted protein</fullName>
    </recommendedName>
</protein>
<feature type="region of interest" description="Disordered" evidence="1">
    <location>
        <begin position="79"/>
        <end position="107"/>
    </location>
</feature>
<sequence length="118" mass="12954">MNWSVLFVPCWFLVIDHLHSVLPARYIWILFLCLLHSCKEYSCKYFAGFTGWVSELERNGPGGAQGGKRVKLPFYNSGGSSNCPGSKRDQPCKEDTDGGGGRAFGTDRGHLRVVGAAV</sequence>
<proteinExistence type="predicted"/>
<evidence type="ECO:0000313" key="2">
    <source>
        <dbReference type="EMBL" id="MED6281688.1"/>
    </source>
</evidence>
<evidence type="ECO:0008006" key="4">
    <source>
        <dbReference type="Google" id="ProtNLM"/>
    </source>
</evidence>
<dbReference type="EMBL" id="JAHUTJ010043633">
    <property type="protein sequence ID" value="MED6281688.1"/>
    <property type="molecule type" value="Genomic_DNA"/>
</dbReference>
<name>A0ABU7E329_9TELE</name>
<dbReference type="Proteomes" id="UP001352852">
    <property type="component" value="Unassembled WGS sequence"/>
</dbReference>
<keyword evidence="3" id="KW-1185">Reference proteome</keyword>
<evidence type="ECO:0000256" key="1">
    <source>
        <dbReference type="SAM" id="MobiDB-lite"/>
    </source>
</evidence>